<name>A0A6P1MG94_9FIRM</name>
<evidence type="ECO:0000313" key="2">
    <source>
        <dbReference type="Proteomes" id="UP000463883"/>
    </source>
</evidence>
<protein>
    <submittedName>
        <fullName evidence="1">Uncharacterized protein</fullName>
    </submittedName>
</protein>
<dbReference type="GO" id="GO:0009236">
    <property type="term" value="P:cobalamin biosynthetic process"/>
    <property type="evidence" value="ECO:0007669"/>
    <property type="project" value="UniProtKB-UniPathway"/>
</dbReference>
<dbReference type="Gene3D" id="3.40.50.300">
    <property type="entry name" value="P-loop containing nucleotide triphosphate hydrolases"/>
    <property type="match status" value="1"/>
</dbReference>
<dbReference type="CDD" id="cd07067">
    <property type="entry name" value="HP_PGM_like"/>
    <property type="match status" value="1"/>
</dbReference>
<accession>A0A6P1MG94</accession>
<organism evidence="1 2">
    <name type="scientific">Aminipila terrae</name>
    <dbReference type="NCBI Taxonomy" id="2697030"/>
    <lineage>
        <taxon>Bacteria</taxon>
        <taxon>Bacillati</taxon>
        <taxon>Bacillota</taxon>
        <taxon>Clostridia</taxon>
        <taxon>Peptostreptococcales</taxon>
        <taxon>Anaerovoracaceae</taxon>
        <taxon>Aminipila</taxon>
    </lineage>
</organism>
<reference evidence="1 2" key="1">
    <citation type="submission" date="2020-01" db="EMBL/GenBank/DDBJ databases">
        <title>Genomic analysis of Aminipila sp. CBA3637.</title>
        <authorList>
            <person name="Kim Y.B."/>
            <person name="Roh S.W."/>
        </authorList>
    </citation>
    <scope>NUCLEOTIDE SEQUENCE [LARGE SCALE GENOMIC DNA]</scope>
    <source>
        <strain evidence="1 2">CBA3637</strain>
    </source>
</reference>
<dbReference type="InterPro" id="IPR050275">
    <property type="entry name" value="PGM_Phosphatase"/>
</dbReference>
<dbReference type="SUPFAM" id="SSF52540">
    <property type="entry name" value="P-loop containing nucleoside triphosphate hydrolases"/>
    <property type="match status" value="1"/>
</dbReference>
<dbReference type="Proteomes" id="UP000463883">
    <property type="component" value="Chromosome"/>
</dbReference>
<dbReference type="Gene3D" id="3.40.50.1240">
    <property type="entry name" value="Phosphoglycerate mutase-like"/>
    <property type="match status" value="1"/>
</dbReference>
<dbReference type="AlphaFoldDB" id="A0A6P1MG94"/>
<dbReference type="InterPro" id="IPR029033">
    <property type="entry name" value="His_PPase_superfam"/>
</dbReference>
<dbReference type="UniPathway" id="UPA00148">
    <property type="reaction ID" value="UER00236"/>
</dbReference>
<dbReference type="Pfam" id="PF00300">
    <property type="entry name" value="His_Phos_1"/>
    <property type="match status" value="1"/>
</dbReference>
<dbReference type="GO" id="GO:0016791">
    <property type="term" value="F:phosphatase activity"/>
    <property type="evidence" value="ECO:0007669"/>
    <property type="project" value="TreeGrafter"/>
</dbReference>
<dbReference type="InterPro" id="IPR027417">
    <property type="entry name" value="P-loop_NTPase"/>
</dbReference>
<gene>
    <name evidence="1" type="ORF">Ami3637_10410</name>
</gene>
<sequence length="341" mass="39397">MDLIFGGVYQGKLEYVKEHFNIKEEEIFYCHKDTIEIDFSKKVIYGFEQFTYACTKQEREAKDYLKKNLSKLKDKIIICTDISQGVVPMDKVVRGWREMNGRAMIYLSGEADYVTRVFCGIPQVVKSVKHVNHKKSESYIHLIRHGTTEGNIKRWYYGSTDLPLLEEGKAMIASLKEGNIYPEIVEADFYTSGLIRTEETFNVIFGDIDHEILEDFKEMSFGDFEKHSYEDLKDIPHYQKWISDKTGHTSPPNGESPQDFRVRVSRGFNHLIALHKLKEFSVRHSGKEAHSVVVCHGGVISAVMMECFPAEDKNFYTWIPEPGHGYTLKIEEGKPVSYDTF</sequence>
<dbReference type="KEGG" id="amic:Ami3637_10410"/>
<dbReference type="SMART" id="SM00855">
    <property type="entry name" value="PGAM"/>
    <property type="match status" value="1"/>
</dbReference>
<evidence type="ECO:0000313" key="1">
    <source>
        <dbReference type="EMBL" id="QHI72761.1"/>
    </source>
</evidence>
<dbReference type="InterPro" id="IPR013078">
    <property type="entry name" value="His_Pase_superF_clade-1"/>
</dbReference>
<proteinExistence type="predicted"/>
<dbReference type="RefSeq" id="WP_162362528.1">
    <property type="nucleotide sequence ID" value="NZ_CP047591.1"/>
</dbReference>
<keyword evidence="2" id="KW-1185">Reference proteome</keyword>
<dbReference type="PANTHER" id="PTHR48100">
    <property type="entry name" value="BROAD-SPECIFICITY PHOSPHATASE YOR283W-RELATED"/>
    <property type="match status" value="1"/>
</dbReference>
<dbReference type="EMBL" id="CP047591">
    <property type="protein sequence ID" value="QHI72761.1"/>
    <property type="molecule type" value="Genomic_DNA"/>
</dbReference>
<dbReference type="SUPFAM" id="SSF53254">
    <property type="entry name" value="Phosphoglycerate mutase-like"/>
    <property type="match status" value="1"/>
</dbReference>